<keyword evidence="2" id="KW-1003">Cell membrane</keyword>
<dbReference type="PROSITE" id="PS50259">
    <property type="entry name" value="G_PROTEIN_RECEP_F3_4"/>
    <property type="match status" value="1"/>
</dbReference>
<feature type="non-terminal residue" evidence="14">
    <location>
        <position position="1"/>
    </location>
</feature>
<dbReference type="EMBL" id="JAAWVN010027821">
    <property type="protein sequence ID" value="MBN3294725.1"/>
    <property type="molecule type" value="Genomic_DNA"/>
</dbReference>
<reference evidence="14" key="1">
    <citation type="journal article" date="2021" name="Cell">
        <title>Tracing the genetic footprints of vertebrate landing in non-teleost ray-finned fishes.</title>
        <authorList>
            <person name="Bi X."/>
            <person name="Wang K."/>
            <person name="Yang L."/>
            <person name="Pan H."/>
            <person name="Jiang H."/>
            <person name="Wei Q."/>
            <person name="Fang M."/>
            <person name="Yu H."/>
            <person name="Zhu C."/>
            <person name="Cai Y."/>
            <person name="He Y."/>
            <person name="Gan X."/>
            <person name="Zeng H."/>
            <person name="Yu D."/>
            <person name="Zhu Y."/>
            <person name="Jiang H."/>
            <person name="Qiu Q."/>
            <person name="Yang H."/>
            <person name="Zhang Y.E."/>
            <person name="Wang W."/>
            <person name="Zhu M."/>
            <person name="He S."/>
            <person name="Zhang G."/>
        </authorList>
    </citation>
    <scope>NUCLEOTIDE SEQUENCE</scope>
    <source>
        <strain evidence="14">Bchr_001</strain>
    </source>
</reference>
<dbReference type="InterPro" id="IPR001828">
    <property type="entry name" value="ANF_lig-bd_rcpt"/>
</dbReference>
<comment type="subcellular location">
    <subcellularLocation>
        <location evidence="1">Cell membrane</location>
        <topology evidence="1">Multi-pass membrane protein</topology>
    </subcellularLocation>
</comment>
<dbReference type="PRINTS" id="PR00248">
    <property type="entry name" value="GPCRMGR"/>
</dbReference>
<sequence length="846" mass="94074">MKSIICILVLQSFVVSKPSELMCRIQQIFQLNGLYQSGDIILGGIFALNYKTTAPDLSFTHDPGQWKCDGFEVSEYQRVQTMIFAIQEINNDQRILPNITLGYRIFDSCVNLPIALRAAVTLLSGRDGVLFNDDCKGLPPLLAIVGNPLSSHSIAMSRIMSLFRIPMVSHYATCSCLSDKQEYPSFLRTIPSDAFQVKAIIHIIKHFGWLWVGVIASDDDYGQNAVKSFTEEVNKIGCISFSESISAVPSKNRIFQIVNIIEKSTAKVIVAFSGEGKLSNLFQEIVLQNITGRQWIASEAWSTSNLLSSKKNFDCFGGTIGIAIRRGDIPGLQNFLLQVQPDHNPQNNLAIEFWETLFNCKFPETIKKQNFSVLPAIRVCTGSEDIKLAKTAYSDVTKLRSSYNVYKAVYAIAHALHNLIFCESGKGPFINNTCANITLLQPWQLLHYLKNVNFTNKLGERVAFNENGDAVGIYDIVNWQKSDDGGVTIKSIGFFDESAAAGEEVKINEDEIFWNFKSGAAPISICSKSCMPGTRKATRKGEPICCFDYSVECVKCPQDFWSNHERNQCIMKETEFLSYIDAMGITLVIIASFGACLSVMALAVFVYHRNTPVVKANNSELSFILLVSLTLCFLCSLCFIGQPSYATCMLRHLVFGVSFALCISCILVKTIVVIMAFKARQPTNNMMKWFGVSHQRGTVVLFTLIQSIICILWLSTAPPNPTKNTKVQNEKIILECDVGSVIGFSSLLGYIGLLASICFVLAFLARKLPDTFNEAKFITFSMLIFCAVWITFVPAYVSSPGKHTVAVEVFAILASSFGLLIAIFAPKFYIIIFKPEKNTKKALMKR</sequence>
<keyword evidence="6" id="KW-0297">G-protein coupled receptor</keyword>
<keyword evidence="3 11" id="KW-0812">Transmembrane</keyword>
<evidence type="ECO:0000256" key="2">
    <source>
        <dbReference type="ARBA" id="ARBA00022475"/>
    </source>
</evidence>
<evidence type="ECO:0000256" key="7">
    <source>
        <dbReference type="ARBA" id="ARBA00023136"/>
    </source>
</evidence>
<keyword evidence="10" id="KW-0807">Transducer</keyword>
<evidence type="ECO:0000256" key="9">
    <source>
        <dbReference type="ARBA" id="ARBA00023180"/>
    </source>
</evidence>
<feature type="non-terminal residue" evidence="14">
    <location>
        <position position="846"/>
    </location>
</feature>
<evidence type="ECO:0000256" key="8">
    <source>
        <dbReference type="ARBA" id="ARBA00023170"/>
    </source>
</evidence>
<dbReference type="Pfam" id="PF07562">
    <property type="entry name" value="NCD3G"/>
    <property type="match status" value="1"/>
</dbReference>
<dbReference type="PANTHER" id="PTHR24061:SF418">
    <property type="entry name" value="C-FAMILY ODORANT RECEPTOR OLFCQ19-RELATED"/>
    <property type="match status" value="1"/>
</dbReference>
<dbReference type="PANTHER" id="PTHR24061">
    <property type="entry name" value="CALCIUM-SENSING RECEPTOR-RELATED"/>
    <property type="match status" value="1"/>
</dbReference>
<keyword evidence="9" id="KW-0325">Glycoprotein</keyword>
<keyword evidence="8" id="KW-0675">Receptor</keyword>
<evidence type="ECO:0000313" key="15">
    <source>
        <dbReference type="Proteomes" id="UP001166052"/>
    </source>
</evidence>
<evidence type="ECO:0000256" key="12">
    <source>
        <dbReference type="SAM" id="SignalP"/>
    </source>
</evidence>
<feature type="transmembrane region" description="Helical" evidence="11">
    <location>
        <begin position="619"/>
        <end position="642"/>
    </location>
</feature>
<dbReference type="InterPro" id="IPR000068">
    <property type="entry name" value="GPCR_3_Ca_sens_rcpt-rel"/>
</dbReference>
<feature type="transmembrane region" description="Helical" evidence="11">
    <location>
        <begin position="654"/>
        <end position="677"/>
    </location>
</feature>
<accession>A0ABS2Z6R4</accession>
<evidence type="ECO:0000256" key="11">
    <source>
        <dbReference type="SAM" id="Phobius"/>
    </source>
</evidence>
<evidence type="ECO:0000256" key="5">
    <source>
        <dbReference type="ARBA" id="ARBA00022989"/>
    </source>
</evidence>
<keyword evidence="5 11" id="KW-1133">Transmembrane helix</keyword>
<dbReference type="InterPro" id="IPR017978">
    <property type="entry name" value="GPCR_3_C"/>
</dbReference>
<feature type="transmembrane region" description="Helical" evidence="11">
    <location>
        <begin position="747"/>
        <end position="765"/>
    </location>
</feature>
<keyword evidence="4 12" id="KW-0732">Signal</keyword>
<name>A0ABS2Z6R4_POLSE</name>
<dbReference type="Pfam" id="PF00003">
    <property type="entry name" value="7tm_3"/>
    <property type="match status" value="1"/>
</dbReference>
<evidence type="ECO:0000256" key="6">
    <source>
        <dbReference type="ARBA" id="ARBA00023040"/>
    </source>
</evidence>
<comment type="caution">
    <text evidence="14">The sequence shown here is derived from an EMBL/GenBank/DDBJ whole genome shotgun (WGS) entry which is preliminary data.</text>
</comment>
<dbReference type="PRINTS" id="PR00592">
    <property type="entry name" value="CASENSINGR"/>
</dbReference>
<organism evidence="14 15">
    <name type="scientific">Polypterus senegalus</name>
    <name type="common">Senegal bichir</name>
    <dbReference type="NCBI Taxonomy" id="55291"/>
    <lineage>
        <taxon>Eukaryota</taxon>
        <taxon>Metazoa</taxon>
        <taxon>Chordata</taxon>
        <taxon>Craniata</taxon>
        <taxon>Vertebrata</taxon>
        <taxon>Euteleostomi</taxon>
        <taxon>Actinopterygii</taxon>
        <taxon>Polypteriformes</taxon>
        <taxon>Polypteridae</taxon>
        <taxon>Polypterus</taxon>
    </lineage>
</organism>
<dbReference type="InterPro" id="IPR028082">
    <property type="entry name" value="Peripla_BP_I"/>
</dbReference>
<evidence type="ECO:0000256" key="4">
    <source>
        <dbReference type="ARBA" id="ARBA00022729"/>
    </source>
</evidence>
<dbReference type="CDD" id="cd06364">
    <property type="entry name" value="PBP1_CaSR"/>
    <property type="match status" value="1"/>
</dbReference>
<feature type="transmembrane region" description="Helical" evidence="11">
    <location>
        <begin position="809"/>
        <end position="832"/>
    </location>
</feature>
<proteinExistence type="predicted"/>
<dbReference type="Pfam" id="PF01094">
    <property type="entry name" value="ANF_receptor"/>
    <property type="match status" value="1"/>
</dbReference>
<dbReference type="Proteomes" id="UP001166052">
    <property type="component" value="Unassembled WGS sequence"/>
</dbReference>
<dbReference type="InterPro" id="IPR017979">
    <property type="entry name" value="GPCR_3_CS"/>
</dbReference>
<gene>
    <name evidence="14" type="primary">Casr_5</name>
    <name evidence="14" type="ORF">GTO92_0021831</name>
</gene>
<keyword evidence="15" id="KW-1185">Reference proteome</keyword>
<dbReference type="InterPro" id="IPR000337">
    <property type="entry name" value="GPCR_3"/>
</dbReference>
<dbReference type="InterPro" id="IPR038550">
    <property type="entry name" value="GPCR_3_9-Cys_sf"/>
</dbReference>
<feature type="transmembrane region" description="Helical" evidence="11">
    <location>
        <begin position="698"/>
        <end position="716"/>
    </location>
</feature>
<feature type="signal peptide" evidence="12">
    <location>
        <begin position="1"/>
        <end position="16"/>
    </location>
</feature>
<evidence type="ECO:0000256" key="10">
    <source>
        <dbReference type="ARBA" id="ARBA00023224"/>
    </source>
</evidence>
<protein>
    <submittedName>
        <fullName evidence="14">CASR protein</fullName>
    </submittedName>
</protein>
<dbReference type="SUPFAM" id="SSF53822">
    <property type="entry name" value="Periplasmic binding protein-like I"/>
    <property type="match status" value="1"/>
</dbReference>
<feature type="transmembrane region" description="Helical" evidence="11">
    <location>
        <begin position="777"/>
        <end position="797"/>
    </location>
</feature>
<keyword evidence="7 11" id="KW-0472">Membrane</keyword>
<feature type="chain" id="PRO_5046584750" evidence="12">
    <location>
        <begin position="17"/>
        <end position="846"/>
    </location>
</feature>
<evidence type="ECO:0000313" key="14">
    <source>
        <dbReference type="EMBL" id="MBN3294725.1"/>
    </source>
</evidence>
<evidence type="ECO:0000256" key="3">
    <source>
        <dbReference type="ARBA" id="ARBA00022692"/>
    </source>
</evidence>
<dbReference type="InterPro" id="IPR011500">
    <property type="entry name" value="GPCR_3_9-Cys_dom"/>
</dbReference>
<dbReference type="PROSITE" id="PS00981">
    <property type="entry name" value="G_PROTEIN_RECEP_F3_3"/>
    <property type="match status" value="1"/>
</dbReference>
<feature type="transmembrane region" description="Helical" evidence="11">
    <location>
        <begin position="576"/>
        <end position="607"/>
    </location>
</feature>
<dbReference type="Gene3D" id="2.10.50.30">
    <property type="entry name" value="GPCR, family 3, nine cysteines domain"/>
    <property type="match status" value="1"/>
</dbReference>
<feature type="domain" description="G-protein coupled receptors family 3 profile" evidence="13">
    <location>
        <begin position="583"/>
        <end position="846"/>
    </location>
</feature>
<dbReference type="Gene3D" id="3.40.50.2300">
    <property type="match status" value="2"/>
</dbReference>
<dbReference type="CDD" id="cd15283">
    <property type="entry name" value="7tmC_V2R_pheromone"/>
    <property type="match status" value="1"/>
</dbReference>
<evidence type="ECO:0000259" key="13">
    <source>
        <dbReference type="PROSITE" id="PS50259"/>
    </source>
</evidence>
<evidence type="ECO:0000256" key="1">
    <source>
        <dbReference type="ARBA" id="ARBA00004651"/>
    </source>
</evidence>